<evidence type="ECO:0000256" key="8">
    <source>
        <dbReference type="SAM" id="Phobius"/>
    </source>
</evidence>
<feature type="transmembrane region" description="Helical" evidence="8">
    <location>
        <begin position="131"/>
        <end position="151"/>
    </location>
</feature>
<evidence type="ECO:0000313" key="11">
    <source>
        <dbReference type="Proteomes" id="UP001208570"/>
    </source>
</evidence>
<protein>
    <recommendedName>
        <fullName evidence="9">G-protein coupled receptors family 1 profile domain-containing protein</fullName>
    </recommendedName>
</protein>
<accession>A0AAD9K656</accession>
<feature type="transmembrane region" description="Helical" evidence="8">
    <location>
        <begin position="94"/>
        <end position="111"/>
    </location>
</feature>
<feature type="transmembrane region" description="Helical" evidence="8">
    <location>
        <begin position="272"/>
        <end position="298"/>
    </location>
</feature>
<gene>
    <name evidence="10" type="ORF">LSH36_60g09013</name>
</gene>
<dbReference type="Proteomes" id="UP001208570">
    <property type="component" value="Unassembled WGS sequence"/>
</dbReference>
<dbReference type="PANTHER" id="PTHR24243:SF233">
    <property type="entry name" value="THYROTROPIN-RELEASING HORMONE RECEPTOR"/>
    <property type="match status" value="1"/>
</dbReference>
<evidence type="ECO:0000256" key="7">
    <source>
        <dbReference type="ARBA" id="ARBA00023224"/>
    </source>
</evidence>
<evidence type="ECO:0000256" key="6">
    <source>
        <dbReference type="ARBA" id="ARBA00023170"/>
    </source>
</evidence>
<organism evidence="10 11">
    <name type="scientific">Paralvinella palmiformis</name>
    <dbReference type="NCBI Taxonomy" id="53620"/>
    <lineage>
        <taxon>Eukaryota</taxon>
        <taxon>Metazoa</taxon>
        <taxon>Spiralia</taxon>
        <taxon>Lophotrochozoa</taxon>
        <taxon>Annelida</taxon>
        <taxon>Polychaeta</taxon>
        <taxon>Sedentaria</taxon>
        <taxon>Canalipalpata</taxon>
        <taxon>Terebellida</taxon>
        <taxon>Terebelliformia</taxon>
        <taxon>Alvinellidae</taxon>
        <taxon>Paralvinella</taxon>
    </lineage>
</organism>
<feature type="domain" description="G-protein coupled receptors family 1 profile" evidence="9">
    <location>
        <begin position="73"/>
        <end position="347"/>
    </location>
</feature>
<evidence type="ECO:0000313" key="10">
    <source>
        <dbReference type="EMBL" id="KAK2164715.1"/>
    </source>
</evidence>
<dbReference type="SUPFAM" id="SSF81321">
    <property type="entry name" value="Family A G protein-coupled receptor-like"/>
    <property type="match status" value="1"/>
</dbReference>
<evidence type="ECO:0000256" key="4">
    <source>
        <dbReference type="ARBA" id="ARBA00023040"/>
    </source>
</evidence>
<keyword evidence="11" id="KW-1185">Reference proteome</keyword>
<evidence type="ECO:0000256" key="1">
    <source>
        <dbReference type="ARBA" id="ARBA00004141"/>
    </source>
</evidence>
<dbReference type="EMBL" id="JAODUP010000060">
    <property type="protein sequence ID" value="KAK2164715.1"/>
    <property type="molecule type" value="Genomic_DNA"/>
</dbReference>
<dbReference type="InterPro" id="IPR017452">
    <property type="entry name" value="GPCR_Rhodpsn_7TM"/>
</dbReference>
<dbReference type="Pfam" id="PF00001">
    <property type="entry name" value="7tm_1"/>
    <property type="match status" value="1"/>
</dbReference>
<keyword evidence="5 8" id="KW-0472">Membrane</keyword>
<evidence type="ECO:0000256" key="2">
    <source>
        <dbReference type="ARBA" id="ARBA00022692"/>
    </source>
</evidence>
<proteinExistence type="predicted"/>
<evidence type="ECO:0000256" key="3">
    <source>
        <dbReference type="ARBA" id="ARBA00022989"/>
    </source>
</evidence>
<feature type="transmembrane region" description="Helical" evidence="8">
    <location>
        <begin position="330"/>
        <end position="349"/>
    </location>
</feature>
<reference evidence="10" key="1">
    <citation type="journal article" date="2023" name="Mol. Biol. Evol.">
        <title>Third-Generation Sequencing Reveals the Adaptive Role of the Epigenome in Three Deep-Sea Polychaetes.</title>
        <authorList>
            <person name="Perez M."/>
            <person name="Aroh O."/>
            <person name="Sun Y."/>
            <person name="Lan Y."/>
            <person name="Juniper S.K."/>
            <person name="Young C.R."/>
            <person name="Angers B."/>
            <person name="Qian P.Y."/>
        </authorList>
    </citation>
    <scope>NUCLEOTIDE SEQUENCE</scope>
    <source>
        <strain evidence="10">P08H-3</strain>
    </source>
</reference>
<comment type="subcellular location">
    <subcellularLocation>
        <location evidence="1">Membrane</location>
        <topology evidence="1">Multi-pass membrane protein</topology>
    </subcellularLocation>
</comment>
<keyword evidence="6" id="KW-0675">Receptor</keyword>
<name>A0AAD9K656_9ANNE</name>
<keyword evidence="3 8" id="KW-1133">Transmembrane helix</keyword>
<comment type="caution">
    <text evidence="10">The sequence shown here is derived from an EMBL/GenBank/DDBJ whole genome shotgun (WGS) entry which is preliminary data.</text>
</comment>
<dbReference type="GO" id="GO:0004930">
    <property type="term" value="F:G protein-coupled receptor activity"/>
    <property type="evidence" value="ECO:0007669"/>
    <property type="project" value="UniProtKB-KW"/>
</dbReference>
<evidence type="ECO:0000256" key="5">
    <source>
        <dbReference type="ARBA" id="ARBA00023136"/>
    </source>
</evidence>
<keyword evidence="2 8" id="KW-0812">Transmembrane</keyword>
<dbReference type="GO" id="GO:0005886">
    <property type="term" value="C:plasma membrane"/>
    <property type="evidence" value="ECO:0007669"/>
    <property type="project" value="TreeGrafter"/>
</dbReference>
<sequence>MISCRLLSDARCAVTMTSTMAIDFNSSSSSTSNLTADFINKYTESELYERFKPAISTVDKYVTPFWYVIGFPGNILAFVVWIRRRMRHSSGCYLAALAIADFLFLILQLLYELQNSWDVRILEVNVICQLFPILFYALQYLSPLLVLGFTVERHISICHPFQRERFCTTSRAVKVTAGLVLFSLSLHLIQGYFWVFNPEHGACMPRPSVMQGGERSLWSIWSWITELLVFGFVPVVTLVLNVFVIREAKKLSDSEEKRLCLKKKSKSSAPSATTVMLLAVSFYLIFTTLPVTICYVMYLTFPPGSWEITEREFVADPVWRRHLRFHAARMIIQELCMSHYACNIIIYIITGKQFRSELRQLLFSGRRMTSRWNNDFSNVQTKDNNLTTDTSNGAMTHV</sequence>
<dbReference type="Gene3D" id="1.20.1070.10">
    <property type="entry name" value="Rhodopsin 7-helix transmembrane proteins"/>
    <property type="match status" value="1"/>
</dbReference>
<dbReference type="PRINTS" id="PR00237">
    <property type="entry name" value="GPCRRHODOPSN"/>
</dbReference>
<dbReference type="PROSITE" id="PS50262">
    <property type="entry name" value="G_PROTEIN_RECEP_F1_2"/>
    <property type="match status" value="1"/>
</dbReference>
<dbReference type="InterPro" id="IPR000276">
    <property type="entry name" value="GPCR_Rhodpsn"/>
</dbReference>
<dbReference type="PANTHER" id="PTHR24243">
    <property type="entry name" value="G-PROTEIN COUPLED RECEPTOR"/>
    <property type="match status" value="1"/>
</dbReference>
<dbReference type="AlphaFoldDB" id="A0AAD9K656"/>
<feature type="transmembrane region" description="Helical" evidence="8">
    <location>
        <begin position="65"/>
        <end position="82"/>
    </location>
</feature>
<evidence type="ECO:0000259" key="9">
    <source>
        <dbReference type="PROSITE" id="PS50262"/>
    </source>
</evidence>
<dbReference type="CDD" id="cd14978">
    <property type="entry name" value="7tmA_FMRFamide_R-like"/>
    <property type="match status" value="1"/>
</dbReference>
<feature type="transmembrane region" description="Helical" evidence="8">
    <location>
        <begin position="220"/>
        <end position="244"/>
    </location>
</feature>
<keyword evidence="4" id="KW-0297">G-protein coupled receptor</keyword>
<keyword evidence="7" id="KW-0807">Transducer</keyword>
<feature type="transmembrane region" description="Helical" evidence="8">
    <location>
        <begin position="172"/>
        <end position="195"/>
    </location>
</feature>